<dbReference type="Pfam" id="PF13687">
    <property type="entry name" value="DUF4153"/>
    <property type="match status" value="1"/>
</dbReference>
<dbReference type="KEGG" id="pje:CRM71_09825"/>
<accession>A0A2K9HAM1</accession>
<protein>
    <submittedName>
        <fullName evidence="1">Uncharacterized protein</fullName>
    </submittedName>
</protein>
<dbReference type="OrthoDB" id="9809196at2"/>
<dbReference type="Proteomes" id="UP000198427">
    <property type="component" value="Unassembled WGS sequence"/>
</dbReference>
<comment type="caution">
    <text evidence="1">The sequence shown here is derived from an EMBL/GenBank/DDBJ whole genome shotgun (WGS) entry which is preliminary data.</text>
</comment>
<organism evidence="1 2">
    <name type="scientific">Prevotella jejuni</name>
    <dbReference type="NCBI Taxonomy" id="1177574"/>
    <lineage>
        <taxon>Bacteria</taxon>
        <taxon>Pseudomonadati</taxon>
        <taxon>Bacteroidota</taxon>
        <taxon>Bacteroidia</taxon>
        <taxon>Bacteroidales</taxon>
        <taxon>Prevotellaceae</taxon>
        <taxon>Prevotella</taxon>
    </lineage>
</organism>
<dbReference type="InterPro" id="IPR025291">
    <property type="entry name" value="DUF4153"/>
</dbReference>
<dbReference type="EMBL" id="FZNZ01000029">
    <property type="protein sequence ID" value="SNS02383.1"/>
    <property type="molecule type" value="Genomic_DNA"/>
</dbReference>
<dbReference type="RefSeq" id="WP_089366878.1">
    <property type="nucleotide sequence ID" value="NZ_CP023864.1"/>
</dbReference>
<gene>
    <name evidence="1" type="ORF">SAMN06265364_12928</name>
</gene>
<evidence type="ECO:0000313" key="1">
    <source>
        <dbReference type="EMBL" id="SNS02383.1"/>
    </source>
</evidence>
<evidence type="ECO:0000313" key="2">
    <source>
        <dbReference type="Proteomes" id="UP000198427"/>
    </source>
</evidence>
<dbReference type="GeneID" id="94029682"/>
<dbReference type="AlphaFoldDB" id="A0A2K9HAM1"/>
<keyword evidence="2" id="KW-1185">Reference proteome</keyword>
<name>A0A2K9HAM1_9BACT</name>
<reference evidence="1 2" key="1">
    <citation type="submission" date="2017-06" db="EMBL/GenBank/DDBJ databases">
        <authorList>
            <person name="Varghese N."/>
            <person name="Submissions S."/>
        </authorList>
    </citation>
    <scope>NUCLEOTIDE SEQUENCE [LARGE SCALE GENOMIC DNA]</scope>
    <source>
        <strain evidence="1 2">DSM 26989</strain>
    </source>
</reference>
<proteinExistence type="predicted"/>
<sequence>MMQFNKMSLADKYDHIVKTLKRFPLTFCYIIIATVYLWIFSHNRQNLESGIEFFMIFWPLSGTVFSYVVHLYSENKSRGKSLIINLLSNILWTTICVFFSHNFPLNNSFKASCVACCVAIVLALWVIPFVGQKDDRSAINFVLGFVKHIFLSLIVSLILFLGLELLIQSFIFLFDFHVEETQVLYLLIFCFFFLAPSLVVLQTPSGEDKYAVRNWTENKFMNGVIHFLVIPLHLVYLLTLYLYVIKIVLTWTLPNGWVSWLVTALMFLTIVIVFLLYPVNFQAEKKRFDQLVLRYLPIVVLPLLFLMSIGIIRRFNDYGISVLRIYLLAFNLWCYAVCIGLYVVKSKRLSWIVGSFTVLMLTLTVLPYNVFTFTRNKLQSDIKQIAVQNGVTNFPMDSATYKKLLNKIGEVQGEQLSDKVYYLSSTFDTLAIDELVDRKGVFIYEFLYRSEVKSESHFVDIDCKHSDSLCRIPKGYTSYRIVGHDYSSECFSFETKNDTMFITMDYMLNDKKVEDAISIPINTLDEMDKADNPLPITFYGKNICFYMTNLEGDLNEHSVDLRGILFKK</sequence>